<evidence type="ECO:0000313" key="1">
    <source>
        <dbReference type="EMBL" id="KAB8304759.1"/>
    </source>
</evidence>
<keyword evidence="2" id="KW-1185">Reference proteome</keyword>
<dbReference type="EMBL" id="VIGI01000001">
    <property type="protein sequence ID" value="KAB8304759.1"/>
    <property type="molecule type" value="Genomic_DNA"/>
</dbReference>
<protein>
    <submittedName>
        <fullName evidence="1">Uncharacterized protein</fullName>
    </submittedName>
</protein>
<evidence type="ECO:0000313" key="2">
    <source>
        <dbReference type="Proteomes" id="UP000326757"/>
    </source>
</evidence>
<gene>
    <name evidence="1" type="ORF">EYC80_004110</name>
</gene>
<proteinExistence type="predicted"/>
<accession>A0A5N6KNS4</accession>
<organism evidence="1 2">
    <name type="scientific">Monilinia laxa</name>
    <name type="common">Brown rot fungus</name>
    <name type="synonym">Sclerotinia laxa</name>
    <dbReference type="NCBI Taxonomy" id="61186"/>
    <lineage>
        <taxon>Eukaryota</taxon>
        <taxon>Fungi</taxon>
        <taxon>Dikarya</taxon>
        <taxon>Ascomycota</taxon>
        <taxon>Pezizomycotina</taxon>
        <taxon>Leotiomycetes</taxon>
        <taxon>Helotiales</taxon>
        <taxon>Sclerotiniaceae</taxon>
        <taxon>Monilinia</taxon>
    </lineage>
</organism>
<name>A0A5N6KNS4_MONLA</name>
<sequence length="137" mass="15983">MVISKGNGYYDLDIGVLKGREYQIWAHDGRWNVENVVHLVLLYHAILYLLGERYAIEHKKMHLMFQHHGLDCNGTLGKKHRKLSRFDSLTHQSLSYAPLISCKEPRGRILSFLSLDFYSHQKFNIFKGLQTIIILLT</sequence>
<dbReference type="Proteomes" id="UP000326757">
    <property type="component" value="Unassembled WGS sequence"/>
</dbReference>
<comment type="caution">
    <text evidence="1">The sequence shown here is derived from an EMBL/GenBank/DDBJ whole genome shotgun (WGS) entry which is preliminary data.</text>
</comment>
<dbReference type="AlphaFoldDB" id="A0A5N6KNS4"/>
<reference evidence="1 2" key="1">
    <citation type="submission" date="2019-06" db="EMBL/GenBank/DDBJ databases">
        <title>Genome Sequence of the Brown Rot Fungal Pathogen Monilinia laxa.</title>
        <authorList>
            <person name="De Miccolis Angelini R.M."/>
            <person name="Landi L."/>
            <person name="Abate D."/>
            <person name="Pollastro S."/>
            <person name="Romanazzi G."/>
            <person name="Faretra F."/>
        </authorList>
    </citation>
    <scope>NUCLEOTIDE SEQUENCE [LARGE SCALE GENOMIC DNA]</scope>
    <source>
        <strain evidence="1 2">Mlax316</strain>
    </source>
</reference>